<protein>
    <recommendedName>
        <fullName evidence="4">F-box domain-containing protein</fullName>
    </recommendedName>
</protein>
<keyword evidence="3" id="KW-1185">Reference proteome</keyword>
<evidence type="ECO:0000256" key="1">
    <source>
        <dbReference type="SAM" id="MobiDB-lite"/>
    </source>
</evidence>
<feature type="compositionally biased region" description="Acidic residues" evidence="1">
    <location>
        <begin position="371"/>
        <end position="381"/>
    </location>
</feature>
<reference evidence="2 3" key="1">
    <citation type="submission" date="2015-05" db="EMBL/GenBank/DDBJ databases">
        <authorList>
            <person name="Wang D.B."/>
            <person name="Wang M."/>
        </authorList>
    </citation>
    <scope>NUCLEOTIDE SEQUENCE [LARGE SCALE GENOMIC DNA]</scope>
    <source>
        <strain evidence="2">VL1</strain>
    </source>
</reference>
<gene>
    <name evidence="2" type="ORF">BN1708_012587</name>
</gene>
<accession>A0A0G4LBA8</accession>
<sequence>MLPPPWYELQAPVIKHHLSSASSRPPTRSFAPAAYFDEQFVFDLALSREHRSTLPKLPTSTTPLPPPLSLPLHLPSRTYTLPLVTTPPPPRRHLTRFIPSATMVQGLLSCPTEITVQIISLCDGLTDMLALASTCRQLHVMWEKAAPPLIWSSGRRDIPALEEALMAVRATNLVRPAFEAGELPPRITSLGKLTGASRKPSHAELIQVLQMQHVAACLEHMFFYSDKMIFGQSKWTGLVHPDPPNSSITGPSDDGAEHARLLSHWKENFRRATYRLFLAGAVLAHAYHEPFFRSLEQGERYFSEPSTRESWERDNDYLGTFAVYNHELQGDKNAEAFGPLSSWIVETARTEASSRGFMPYWKRPAYLTERSEEEEEEEDDNGEGRDGPLTDQDVFPLWELMRMWTAHELAQIRLDWGRGTNHHSPHSEWMRHLEPSQVRMTSVVLFGTFQLTELTMPARVEDTEHTVLIATPVTPSDAGGRSTSPTTSVHVLDGPLQPYSWNVRERLAWMPLPSDRSEQDPGPGLGCKFFSYIFEVYWSRKFTNMDTYWASAPIHEFVAGAEAFPEGDDGRENYGFGFLERI</sequence>
<dbReference type="STRING" id="100787.A0A0G4LBA8"/>
<feature type="region of interest" description="Disordered" evidence="1">
    <location>
        <begin position="368"/>
        <end position="391"/>
    </location>
</feature>
<dbReference type="EMBL" id="CVQH01010557">
    <property type="protein sequence ID" value="CRK19282.1"/>
    <property type="molecule type" value="Genomic_DNA"/>
</dbReference>
<evidence type="ECO:0000313" key="2">
    <source>
        <dbReference type="EMBL" id="CRK19282.1"/>
    </source>
</evidence>
<proteinExistence type="predicted"/>
<dbReference type="AlphaFoldDB" id="A0A0G4LBA8"/>
<organism evidence="2 3">
    <name type="scientific">Verticillium longisporum</name>
    <name type="common">Verticillium dahliae var. longisporum</name>
    <dbReference type="NCBI Taxonomy" id="100787"/>
    <lineage>
        <taxon>Eukaryota</taxon>
        <taxon>Fungi</taxon>
        <taxon>Dikarya</taxon>
        <taxon>Ascomycota</taxon>
        <taxon>Pezizomycotina</taxon>
        <taxon>Sordariomycetes</taxon>
        <taxon>Hypocreomycetidae</taxon>
        <taxon>Glomerellales</taxon>
        <taxon>Plectosphaerellaceae</taxon>
        <taxon>Verticillium</taxon>
    </lineage>
</organism>
<evidence type="ECO:0000313" key="3">
    <source>
        <dbReference type="Proteomes" id="UP000044602"/>
    </source>
</evidence>
<evidence type="ECO:0008006" key="4">
    <source>
        <dbReference type="Google" id="ProtNLM"/>
    </source>
</evidence>
<dbReference type="Proteomes" id="UP000044602">
    <property type="component" value="Unassembled WGS sequence"/>
</dbReference>
<name>A0A0G4LBA8_VERLO</name>